<evidence type="ECO:0000313" key="1">
    <source>
        <dbReference type="EMBL" id="TWT91621.1"/>
    </source>
</evidence>
<evidence type="ECO:0000313" key="2">
    <source>
        <dbReference type="Proteomes" id="UP000316213"/>
    </source>
</evidence>
<gene>
    <name evidence="1" type="ORF">Pla100_50120</name>
</gene>
<organism evidence="1 2">
    <name type="scientific">Neorhodopirellula pilleata</name>
    <dbReference type="NCBI Taxonomy" id="2714738"/>
    <lineage>
        <taxon>Bacteria</taxon>
        <taxon>Pseudomonadati</taxon>
        <taxon>Planctomycetota</taxon>
        <taxon>Planctomycetia</taxon>
        <taxon>Pirellulales</taxon>
        <taxon>Pirellulaceae</taxon>
        <taxon>Neorhodopirellula</taxon>
    </lineage>
</organism>
<dbReference type="AlphaFoldDB" id="A0A5C5ZX51"/>
<proteinExistence type="predicted"/>
<reference evidence="1 2" key="1">
    <citation type="submission" date="2019-02" db="EMBL/GenBank/DDBJ databases">
        <title>Deep-cultivation of Planctomycetes and their phenomic and genomic characterization uncovers novel biology.</title>
        <authorList>
            <person name="Wiegand S."/>
            <person name="Jogler M."/>
            <person name="Boedeker C."/>
            <person name="Pinto D."/>
            <person name="Vollmers J."/>
            <person name="Rivas-Marin E."/>
            <person name="Kohn T."/>
            <person name="Peeters S.H."/>
            <person name="Heuer A."/>
            <person name="Rast P."/>
            <person name="Oberbeckmann S."/>
            <person name="Bunk B."/>
            <person name="Jeske O."/>
            <person name="Meyerdierks A."/>
            <person name="Storesund J.E."/>
            <person name="Kallscheuer N."/>
            <person name="Luecker S."/>
            <person name="Lage O.M."/>
            <person name="Pohl T."/>
            <person name="Merkel B.J."/>
            <person name="Hornburger P."/>
            <person name="Mueller R.-W."/>
            <person name="Bruemmer F."/>
            <person name="Labrenz M."/>
            <person name="Spormann A.M."/>
            <person name="Op Den Camp H."/>
            <person name="Overmann J."/>
            <person name="Amann R."/>
            <person name="Jetten M.S.M."/>
            <person name="Mascher T."/>
            <person name="Medema M.H."/>
            <person name="Devos D.P."/>
            <person name="Kaster A.-K."/>
            <person name="Ovreas L."/>
            <person name="Rohde M."/>
            <person name="Galperin M.Y."/>
            <person name="Jogler C."/>
        </authorList>
    </citation>
    <scope>NUCLEOTIDE SEQUENCE [LARGE SCALE GENOMIC DNA]</scope>
    <source>
        <strain evidence="1 2">Pla100</strain>
    </source>
</reference>
<dbReference type="EMBL" id="SJPM01000014">
    <property type="protein sequence ID" value="TWT91621.1"/>
    <property type="molecule type" value="Genomic_DNA"/>
</dbReference>
<accession>A0A5C5ZX51</accession>
<sequence length="53" mass="5963">MTTFILPLSCYPKMSQQMNCYQTSSHFSLLSFSTAALTTANSWHGMKRIDDGL</sequence>
<name>A0A5C5ZX51_9BACT</name>
<keyword evidence="2" id="KW-1185">Reference proteome</keyword>
<comment type="caution">
    <text evidence="1">The sequence shown here is derived from an EMBL/GenBank/DDBJ whole genome shotgun (WGS) entry which is preliminary data.</text>
</comment>
<protein>
    <submittedName>
        <fullName evidence="1">Uncharacterized protein</fullName>
    </submittedName>
</protein>
<dbReference type="Proteomes" id="UP000316213">
    <property type="component" value="Unassembled WGS sequence"/>
</dbReference>